<feature type="coiled-coil region" evidence="1">
    <location>
        <begin position="164"/>
        <end position="191"/>
    </location>
</feature>
<feature type="compositionally biased region" description="Polar residues" evidence="2">
    <location>
        <begin position="287"/>
        <end position="304"/>
    </location>
</feature>
<name>A0A4Y7TW61_COPMI</name>
<evidence type="ECO:0000313" key="3">
    <source>
        <dbReference type="EMBL" id="TEB38406.1"/>
    </source>
</evidence>
<dbReference type="EMBL" id="QPFP01000003">
    <property type="protein sequence ID" value="TEB38406.1"/>
    <property type="molecule type" value="Genomic_DNA"/>
</dbReference>
<feature type="compositionally biased region" description="Polar residues" evidence="2">
    <location>
        <begin position="330"/>
        <end position="339"/>
    </location>
</feature>
<feature type="compositionally biased region" description="Low complexity" evidence="2">
    <location>
        <begin position="113"/>
        <end position="126"/>
    </location>
</feature>
<dbReference type="InterPro" id="IPR033349">
    <property type="entry name" value="ATRIP"/>
</dbReference>
<dbReference type="AlphaFoldDB" id="A0A4Y7TW61"/>
<keyword evidence="4" id="KW-1185">Reference proteome</keyword>
<comment type="caution">
    <text evidence="3">The sequence shown here is derived from an EMBL/GenBank/DDBJ whole genome shotgun (WGS) entry which is preliminary data.</text>
</comment>
<proteinExistence type="predicted"/>
<accession>A0A4Y7TW61</accession>
<feature type="compositionally biased region" description="Pro residues" evidence="2">
    <location>
        <begin position="97"/>
        <end position="112"/>
    </location>
</feature>
<dbReference type="GO" id="GO:0000077">
    <property type="term" value="P:DNA damage checkpoint signaling"/>
    <property type="evidence" value="ECO:0007669"/>
    <property type="project" value="InterPro"/>
</dbReference>
<keyword evidence="1" id="KW-0175">Coiled coil</keyword>
<dbReference type="PANTHER" id="PTHR28594:SF1">
    <property type="entry name" value="ATR-INTERACTING PROTEIN"/>
    <property type="match status" value="1"/>
</dbReference>
<evidence type="ECO:0008006" key="5">
    <source>
        <dbReference type="Google" id="ProtNLM"/>
    </source>
</evidence>
<dbReference type="Proteomes" id="UP000298030">
    <property type="component" value="Unassembled WGS sequence"/>
</dbReference>
<organism evidence="3 4">
    <name type="scientific">Coprinellus micaceus</name>
    <name type="common">Glistening ink-cap mushroom</name>
    <name type="synonym">Coprinus micaceus</name>
    <dbReference type="NCBI Taxonomy" id="71717"/>
    <lineage>
        <taxon>Eukaryota</taxon>
        <taxon>Fungi</taxon>
        <taxon>Dikarya</taxon>
        <taxon>Basidiomycota</taxon>
        <taxon>Agaricomycotina</taxon>
        <taxon>Agaricomycetes</taxon>
        <taxon>Agaricomycetidae</taxon>
        <taxon>Agaricales</taxon>
        <taxon>Agaricineae</taxon>
        <taxon>Psathyrellaceae</taxon>
        <taxon>Coprinellus</taxon>
    </lineage>
</organism>
<reference evidence="3 4" key="1">
    <citation type="journal article" date="2019" name="Nat. Ecol. Evol.">
        <title>Megaphylogeny resolves global patterns of mushroom evolution.</title>
        <authorList>
            <person name="Varga T."/>
            <person name="Krizsan K."/>
            <person name="Foldi C."/>
            <person name="Dima B."/>
            <person name="Sanchez-Garcia M."/>
            <person name="Sanchez-Ramirez S."/>
            <person name="Szollosi G.J."/>
            <person name="Szarkandi J.G."/>
            <person name="Papp V."/>
            <person name="Albert L."/>
            <person name="Andreopoulos W."/>
            <person name="Angelini C."/>
            <person name="Antonin V."/>
            <person name="Barry K.W."/>
            <person name="Bougher N.L."/>
            <person name="Buchanan P."/>
            <person name="Buyck B."/>
            <person name="Bense V."/>
            <person name="Catcheside P."/>
            <person name="Chovatia M."/>
            <person name="Cooper J."/>
            <person name="Damon W."/>
            <person name="Desjardin D."/>
            <person name="Finy P."/>
            <person name="Geml J."/>
            <person name="Haridas S."/>
            <person name="Hughes K."/>
            <person name="Justo A."/>
            <person name="Karasinski D."/>
            <person name="Kautmanova I."/>
            <person name="Kiss B."/>
            <person name="Kocsube S."/>
            <person name="Kotiranta H."/>
            <person name="LaButti K.M."/>
            <person name="Lechner B.E."/>
            <person name="Liimatainen K."/>
            <person name="Lipzen A."/>
            <person name="Lukacs Z."/>
            <person name="Mihaltcheva S."/>
            <person name="Morgado L.N."/>
            <person name="Niskanen T."/>
            <person name="Noordeloos M.E."/>
            <person name="Ohm R.A."/>
            <person name="Ortiz-Santana B."/>
            <person name="Ovrebo C."/>
            <person name="Racz N."/>
            <person name="Riley R."/>
            <person name="Savchenko A."/>
            <person name="Shiryaev A."/>
            <person name="Soop K."/>
            <person name="Spirin V."/>
            <person name="Szebenyi C."/>
            <person name="Tomsovsky M."/>
            <person name="Tulloss R.E."/>
            <person name="Uehling J."/>
            <person name="Grigoriev I.V."/>
            <person name="Vagvolgyi C."/>
            <person name="Papp T."/>
            <person name="Martin F.M."/>
            <person name="Miettinen O."/>
            <person name="Hibbett D.S."/>
            <person name="Nagy L.G."/>
        </authorList>
    </citation>
    <scope>NUCLEOTIDE SEQUENCE [LARGE SCALE GENOMIC DNA]</scope>
    <source>
        <strain evidence="3 4">FP101781</strain>
    </source>
</reference>
<dbReference type="GO" id="GO:0006281">
    <property type="term" value="P:DNA repair"/>
    <property type="evidence" value="ECO:0007669"/>
    <property type="project" value="TreeGrafter"/>
</dbReference>
<sequence>MADFDDYFDDDDFVLDEAAEAALAATERQYATQTQQQVVDRPVLKRQRISTSGWTPGLGTRCSDSYDDFGLYPEITVQGNGYQALALNEPVLAAVPPRVPAHNPPRPNPPQRQPQQNVPVPQLPQRPITPNYRPQSVSRVPSASQAPSRRPSPAPGPHPLEAQLQQVLQQVEEQKRTMLEIQAKYQEALETKTRKEGEVSILRKTIEKHTQEHSAELVRLRSARQESEAKQMQMQKTLKEDMERLKTQLLFKQQELEAALRRPPGSVRAKKPREAPATPLPNKGWTPLSQRPNFNVDVQQTPSRMSLKPPPKVMSPKKKSPSKPKMLPGFQNSFTTSTPIGLKSKGKERERPPVDDGNVFNAPLFSQPLSRPFPTIPKPTQNELQPPEPSFRPSSPPPIEHIFESQTQPLDQDGDVVMGAETQQEDLEEEYDTIDPPNWKAEVRICRLMLTHVRVGSSKISFQHLLSVDFAGDEEVEDSTIYTTAYIGLLNAISHPVNIGGYDLCLTSVASAFITMADILAKHKLRPQLSSLFDLLSTLTFFLPRFRSSILGEDEPGTPASSPLVRPICMVITTCLDPKQADESDLSKSILSFLEAIAFDLSDEDALKLSELIRNRAVVDVLLHSTQSHAFLEQVSRILVLLAIRKPLCWALLSLPDPTRAESDGPPQRNGLTERLCAYLVDPTREIPAFYAFKENIVTYFAQLSLAAPEAFTHLGNHPLLLASILWHTSLLTTPLYEDDERLMQSTSDSSQYGPRVPLQFGSRVDSSAASYNISAKLYTSSTISWSGTHRLEAFVTNFSRRPRDPLTTYIMFLS</sequence>
<feature type="region of interest" description="Disordered" evidence="2">
    <location>
        <begin position="96"/>
        <end position="159"/>
    </location>
</feature>
<dbReference type="OrthoDB" id="3366922at2759"/>
<evidence type="ECO:0000256" key="2">
    <source>
        <dbReference type="SAM" id="MobiDB-lite"/>
    </source>
</evidence>
<feature type="region of interest" description="Disordered" evidence="2">
    <location>
        <begin position="261"/>
        <end position="394"/>
    </location>
</feature>
<gene>
    <name evidence="3" type="ORF">FA13DRAFT_1705324</name>
</gene>
<protein>
    <recommendedName>
        <fullName evidence="5">DNA repair protein Rad26</fullName>
    </recommendedName>
</protein>
<feature type="compositionally biased region" description="Basic and acidic residues" evidence="2">
    <location>
        <begin position="345"/>
        <end position="354"/>
    </location>
</feature>
<evidence type="ECO:0000313" key="4">
    <source>
        <dbReference type="Proteomes" id="UP000298030"/>
    </source>
</evidence>
<feature type="compositionally biased region" description="Low complexity" evidence="2">
    <location>
        <begin position="133"/>
        <end position="149"/>
    </location>
</feature>
<evidence type="ECO:0000256" key="1">
    <source>
        <dbReference type="SAM" id="Coils"/>
    </source>
</evidence>
<dbReference type="PANTHER" id="PTHR28594">
    <property type="entry name" value="ATR-INTERACTING PROTEIN"/>
    <property type="match status" value="1"/>
</dbReference>